<organism evidence="3 4">
    <name type="scientific">Taxus chinensis</name>
    <name type="common">Chinese yew</name>
    <name type="synonym">Taxus wallichiana var. chinensis</name>
    <dbReference type="NCBI Taxonomy" id="29808"/>
    <lineage>
        <taxon>Eukaryota</taxon>
        <taxon>Viridiplantae</taxon>
        <taxon>Streptophyta</taxon>
        <taxon>Embryophyta</taxon>
        <taxon>Tracheophyta</taxon>
        <taxon>Spermatophyta</taxon>
        <taxon>Pinopsida</taxon>
        <taxon>Pinidae</taxon>
        <taxon>Conifers II</taxon>
        <taxon>Cupressales</taxon>
        <taxon>Taxaceae</taxon>
        <taxon>Taxus</taxon>
    </lineage>
</organism>
<feature type="region of interest" description="Disordered" evidence="1">
    <location>
        <begin position="235"/>
        <end position="263"/>
    </location>
</feature>
<keyword evidence="4" id="KW-1185">Reference proteome</keyword>
<dbReference type="Pfam" id="PF03732">
    <property type="entry name" value="Retrotrans_gag"/>
    <property type="match status" value="1"/>
</dbReference>
<sequence length="455" mass="52328">DISSLYKALEDAVASTEKDSWSRISPSSSPTERLLTSGRTPFDDCEVDRKLLRMDRKVASGSCGDLYRGTYLGQDVAIKVLKPERLNEALRQECVQEIMILRLQGELTREKAEFQVMSLSEGYVARKWVQGQNVEMLIFKKTSVWHEITPSTIELYSRQYRAILGLCKYFGDVSPVLVPIPKMFPGGMLRGVSMLHSQRERSRIQGEHVLLRSSGRVHFRRLRWRTTQISRPELSQVRSRRSNLSPGRRVQTHSDPDHLQHNPATGVIHQVYSQRRRTPFIMMQNQPLAPIAPVSWGVAFGPLNLTPPMHDLPKGRRIFFLKFFGDGKQNPGDHLTAFFISCGVLAIEHEDVSVRLFIETLHDLAGEWFYRLAPSTITNWATMRDAFLRRFKAAEDFSTLITQLTQLKEPHEHMWDFIAKFQRLLYKILASASLNNENQKVFFINALLLEVSYQL</sequence>
<feature type="non-terminal residue" evidence="3">
    <location>
        <position position="1"/>
    </location>
</feature>
<feature type="domain" description="Retrotransposon gag" evidence="2">
    <location>
        <begin position="356"/>
        <end position="441"/>
    </location>
</feature>
<gene>
    <name evidence="3" type="ORF">KI387_018672</name>
</gene>
<protein>
    <recommendedName>
        <fullName evidence="2">Retrotransposon gag domain-containing protein</fullName>
    </recommendedName>
</protein>
<dbReference type="InterPro" id="IPR005162">
    <property type="entry name" value="Retrotrans_gag_dom"/>
</dbReference>
<dbReference type="Gene3D" id="3.30.200.20">
    <property type="entry name" value="Phosphorylase Kinase, domain 1"/>
    <property type="match status" value="1"/>
</dbReference>
<dbReference type="EMBL" id="JAHRHJ020000004">
    <property type="protein sequence ID" value="KAH9316903.1"/>
    <property type="molecule type" value="Genomic_DNA"/>
</dbReference>
<dbReference type="Proteomes" id="UP000824469">
    <property type="component" value="Unassembled WGS sequence"/>
</dbReference>
<proteinExistence type="predicted"/>
<dbReference type="SUPFAM" id="SSF56112">
    <property type="entry name" value="Protein kinase-like (PK-like)"/>
    <property type="match status" value="1"/>
</dbReference>
<comment type="caution">
    <text evidence="3">The sequence shown here is derived from an EMBL/GenBank/DDBJ whole genome shotgun (WGS) entry which is preliminary data.</text>
</comment>
<evidence type="ECO:0000313" key="3">
    <source>
        <dbReference type="EMBL" id="KAH9316903.1"/>
    </source>
</evidence>
<evidence type="ECO:0000259" key="2">
    <source>
        <dbReference type="Pfam" id="PF03732"/>
    </source>
</evidence>
<accession>A0AA38G811</accession>
<reference evidence="3 4" key="1">
    <citation type="journal article" date="2021" name="Nat. Plants">
        <title>The Taxus genome provides insights into paclitaxel biosynthesis.</title>
        <authorList>
            <person name="Xiong X."/>
            <person name="Gou J."/>
            <person name="Liao Q."/>
            <person name="Li Y."/>
            <person name="Zhou Q."/>
            <person name="Bi G."/>
            <person name="Li C."/>
            <person name="Du R."/>
            <person name="Wang X."/>
            <person name="Sun T."/>
            <person name="Guo L."/>
            <person name="Liang H."/>
            <person name="Lu P."/>
            <person name="Wu Y."/>
            <person name="Zhang Z."/>
            <person name="Ro D.K."/>
            <person name="Shang Y."/>
            <person name="Huang S."/>
            <person name="Yan J."/>
        </authorList>
    </citation>
    <scope>NUCLEOTIDE SEQUENCE [LARGE SCALE GENOMIC DNA]</scope>
    <source>
        <strain evidence="3">Ta-2019</strain>
    </source>
</reference>
<dbReference type="PANTHER" id="PTHR33223">
    <property type="entry name" value="CCHC-TYPE DOMAIN-CONTAINING PROTEIN"/>
    <property type="match status" value="1"/>
</dbReference>
<dbReference type="PANTHER" id="PTHR33223:SF6">
    <property type="entry name" value="CCHC-TYPE DOMAIN-CONTAINING PROTEIN"/>
    <property type="match status" value="1"/>
</dbReference>
<dbReference type="AlphaFoldDB" id="A0AA38G811"/>
<name>A0AA38G811_TAXCH</name>
<evidence type="ECO:0000313" key="4">
    <source>
        <dbReference type="Proteomes" id="UP000824469"/>
    </source>
</evidence>
<evidence type="ECO:0000256" key="1">
    <source>
        <dbReference type="SAM" id="MobiDB-lite"/>
    </source>
</evidence>
<dbReference type="InterPro" id="IPR011009">
    <property type="entry name" value="Kinase-like_dom_sf"/>
</dbReference>